<dbReference type="Gene3D" id="1.20.120.450">
    <property type="entry name" value="dinb family like domain"/>
    <property type="match status" value="1"/>
</dbReference>
<reference evidence="2 3" key="1">
    <citation type="journal article" date="2015" name="Int. J. Syst. Evol. Microbiol.">
        <title>Flavisolibacter ginsenosidimutans sp. nov., with ginsenoside-converting activity isolated from soil used for cultivating ginseng.</title>
        <authorList>
            <person name="Zhao Y."/>
            <person name="Liu Q."/>
            <person name="Kang M.S."/>
            <person name="Jin F."/>
            <person name="Yu H."/>
            <person name="Im W.T."/>
        </authorList>
    </citation>
    <scope>NUCLEOTIDE SEQUENCE [LARGE SCALE GENOMIC DNA]</scope>
    <source>
        <strain evidence="2 3">Gsoil 636</strain>
    </source>
</reference>
<dbReference type="Pfam" id="PF12867">
    <property type="entry name" value="DinB_2"/>
    <property type="match status" value="1"/>
</dbReference>
<dbReference type="RefSeq" id="WP_146786599.1">
    <property type="nucleotide sequence ID" value="NZ_BAABIO010000001.1"/>
</dbReference>
<evidence type="ECO:0000313" key="3">
    <source>
        <dbReference type="Proteomes" id="UP000321204"/>
    </source>
</evidence>
<accession>A0A5B8UJS2</accession>
<evidence type="ECO:0000313" key="2">
    <source>
        <dbReference type="EMBL" id="QEC56255.1"/>
    </source>
</evidence>
<dbReference type="InterPro" id="IPR024775">
    <property type="entry name" value="DinB-like"/>
</dbReference>
<gene>
    <name evidence="2" type="ORF">FSB75_10250</name>
</gene>
<sequence length="153" mass="17509">MEKQFEILRKTRQFLISLLDGLSLEQLNKIPQGFNNNIIWNAGHIVAAQQGVCYRRAGLPLIVDEAFFDQFKPESKPQEQATEAEVAQIKKLLLSTIDDLQRDYENKKFSTYPAWTTRYGVAINSIEDVVSFLDFHDGLHVGYAMALRRCVNS</sequence>
<name>A0A5B8UJS2_9BACT</name>
<dbReference type="Proteomes" id="UP000321204">
    <property type="component" value="Chromosome"/>
</dbReference>
<dbReference type="EMBL" id="CP042433">
    <property type="protein sequence ID" value="QEC56255.1"/>
    <property type="molecule type" value="Genomic_DNA"/>
</dbReference>
<dbReference type="InterPro" id="IPR034660">
    <property type="entry name" value="DinB/YfiT-like"/>
</dbReference>
<organism evidence="2 3">
    <name type="scientific">Flavisolibacter ginsenosidimutans</name>
    <dbReference type="NCBI Taxonomy" id="661481"/>
    <lineage>
        <taxon>Bacteria</taxon>
        <taxon>Pseudomonadati</taxon>
        <taxon>Bacteroidota</taxon>
        <taxon>Chitinophagia</taxon>
        <taxon>Chitinophagales</taxon>
        <taxon>Chitinophagaceae</taxon>
        <taxon>Flavisolibacter</taxon>
    </lineage>
</organism>
<dbReference type="SUPFAM" id="SSF109854">
    <property type="entry name" value="DinB/YfiT-like putative metalloenzymes"/>
    <property type="match status" value="1"/>
</dbReference>
<dbReference type="OrthoDB" id="4295522at2"/>
<feature type="domain" description="DinB-like" evidence="1">
    <location>
        <begin position="8"/>
        <end position="143"/>
    </location>
</feature>
<dbReference type="KEGG" id="fgg:FSB75_10250"/>
<dbReference type="AlphaFoldDB" id="A0A5B8UJS2"/>
<evidence type="ECO:0000259" key="1">
    <source>
        <dbReference type="Pfam" id="PF12867"/>
    </source>
</evidence>
<protein>
    <submittedName>
        <fullName evidence="2">DinB family protein</fullName>
    </submittedName>
</protein>
<proteinExistence type="predicted"/>
<keyword evidence="3" id="KW-1185">Reference proteome</keyword>